<sequence length="531" mass="58575">MAIIFDERLHGWRFVLFNAMLAFGHMAVLFNAGSYIALMPHVAGDLGGVKPSFGTWAQTDFMIAIALGFPLSRWLSGKYGTCSVWVTAFVVYALASSLCAISETLWLFLPARILLGLVGGLTLPVGQSLLLEEYPDHLKLLGLGVWGLVSMMPFTISFSVGGIIADEFGWRSLFYLNIPVALIVAAITGALLAGREFERSYIRFDAIGFVLLAIVLGGIQTILNQGNDFDWLDSTFLSVLLTLVIAALILFVVWELGERHPVLEIRLFGHCNFTIGVLASTVGFLLIQGILSLFIVQLQVLLGYSSFLASMVFLPMLLLAVPVAIAMHVVTLEWDARLLVCLNFLSFAGVWYWLGLFDDPGSFDQIFWPMLLLGFCLGSFFVPLTRLTVHGLSGRQERRAAEETGLLRIAAGAFGITLQGVLFFRRTPFHQLHLADNFGGRRFASLNLLQEFSLRLKTAGVAPEAINNEFVLFIRKQAAILAMNDTFLLASYLFAGLAGLIWLASPVYPSPHPGRRQEIEDIQAEQLMEEP</sequence>
<evidence type="ECO:0000256" key="1">
    <source>
        <dbReference type="ARBA" id="ARBA00004141"/>
    </source>
</evidence>
<evidence type="ECO:0000256" key="2">
    <source>
        <dbReference type="ARBA" id="ARBA00022448"/>
    </source>
</evidence>
<feature type="transmembrane region" description="Helical" evidence="6">
    <location>
        <begin position="53"/>
        <end position="72"/>
    </location>
</feature>
<evidence type="ECO:0000256" key="6">
    <source>
        <dbReference type="SAM" id="Phobius"/>
    </source>
</evidence>
<evidence type="ECO:0000313" key="8">
    <source>
        <dbReference type="EMBL" id="EIC31260.1"/>
    </source>
</evidence>
<feature type="transmembrane region" description="Helical" evidence="6">
    <location>
        <begin position="405"/>
        <end position="424"/>
    </location>
</feature>
<feature type="transmembrane region" description="Helical" evidence="6">
    <location>
        <begin position="275"/>
        <end position="295"/>
    </location>
</feature>
<dbReference type="Pfam" id="PF07690">
    <property type="entry name" value="MFS_1"/>
    <property type="match status" value="1"/>
</dbReference>
<evidence type="ECO:0000256" key="5">
    <source>
        <dbReference type="ARBA" id="ARBA00023136"/>
    </source>
</evidence>
<dbReference type="AlphaFoldDB" id="H8GGY5"/>
<name>H8GGY5_METAL</name>
<accession>H8GGY5</accession>
<dbReference type="PROSITE" id="PS50850">
    <property type="entry name" value="MFS"/>
    <property type="match status" value="1"/>
</dbReference>
<feature type="transmembrane region" description="Helical" evidence="6">
    <location>
        <begin position="487"/>
        <end position="508"/>
    </location>
</feature>
<dbReference type="STRING" id="686340.Metal_3613"/>
<dbReference type="SUPFAM" id="SSF103473">
    <property type="entry name" value="MFS general substrate transporter"/>
    <property type="match status" value="2"/>
</dbReference>
<feature type="transmembrane region" description="Helical" evidence="6">
    <location>
        <begin position="366"/>
        <end position="384"/>
    </location>
</feature>
<dbReference type="GO" id="GO:0016020">
    <property type="term" value="C:membrane"/>
    <property type="evidence" value="ECO:0007669"/>
    <property type="project" value="UniProtKB-SubCell"/>
</dbReference>
<dbReference type="HOGENOM" id="CLU_000960_28_0_6"/>
<feature type="transmembrane region" description="Helical" evidence="6">
    <location>
        <begin position="113"/>
        <end position="131"/>
    </location>
</feature>
<evidence type="ECO:0000259" key="7">
    <source>
        <dbReference type="PROSITE" id="PS50850"/>
    </source>
</evidence>
<dbReference type="Proteomes" id="UP000005090">
    <property type="component" value="Chromosome"/>
</dbReference>
<feature type="transmembrane region" description="Helical" evidence="6">
    <location>
        <begin position="235"/>
        <end position="254"/>
    </location>
</feature>
<comment type="subcellular location">
    <subcellularLocation>
        <location evidence="1">Membrane</location>
        <topology evidence="1">Multi-pass membrane protein</topology>
    </subcellularLocation>
</comment>
<organism evidence="8 9">
    <name type="scientific">Methylomicrobium album BG8</name>
    <dbReference type="NCBI Taxonomy" id="686340"/>
    <lineage>
        <taxon>Bacteria</taxon>
        <taxon>Pseudomonadati</taxon>
        <taxon>Pseudomonadota</taxon>
        <taxon>Gammaproteobacteria</taxon>
        <taxon>Methylococcales</taxon>
        <taxon>Methylococcaceae</taxon>
        <taxon>Methylomicrobium</taxon>
    </lineage>
</organism>
<evidence type="ECO:0000256" key="3">
    <source>
        <dbReference type="ARBA" id="ARBA00022692"/>
    </source>
</evidence>
<feature type="domain" description="Major facilitator superfamily (MFS) profile" evidence="7">
    <location>
        <begin position="17"/>
        <end position="479"/>
    </location>
</feature>
<dbReference type="Gene3D" id="1.20.1250.20">
    <property type="entry name" value="MFS general substrate transporter like domains"/>
    <property type="match status" value="1"/>
</dbReference>
<protein>
    <submittedName>
        <fullName evidence="8">Arabinose efflux permease family protein</fullName>
    </submittedName>
</protein>
<gene>
    <name evidence="8" type="ORF">Metal_3613</name>
</gene>
<feature type="transmembrane region" description="Helical" evidence="6">
    <location>
        <begin position="336"/>
        <end position="354"/>
    </location>
</feature>
<feature type="transmembrane region" description="Helical" evidence="6">
    <location>
        <begin position="84"/>
        <end position="107"/>
    </location>
</feature>
<feature type="transmembrane region" description="Helical" evidence="6">
    <location>
        <begin position="176"/>
        <end position="194"/>
    </location>
</feature>
<keyword evidence="9" id="KW-1185">Reference proteome</keyword>
<keyword evidence="3 6" id="KW-0812">Transmembrane</keyword>
<dbReference type="InterPro" id="IPR011701">
    <property type="entry name" value="MFS"/>
</dbReference>
<evidence type="ECO:0000256" key="4">
    <source>
        <dbReference type="ARBA" id="ARBA00022989"/>
    </source>
</evidence>
<keyword evidence="2" id="KW-0813">Transport</keyword>
<feature type="transmembrane region" description="Helical" evidence="6">
    <location>
        <begin position="206"/>
        <end position="223"/>
    </location>
</feature>
<feature type="transmembrane region" description="Helical" evidence="6">
    <location>
        <begin position="143"/>
        <end position="164"/>
    </location>
</feature>
<reference evidence="8 9" key="1">
    <citation type="journal article" date="2013" name="Genome Announc.">
        <title>Genome Sequence of the Obligate Gammaproteobacterial Methanotroph Methylomicrobium album Strain BG8.</title>
        <authorList>
            <person name="Kits K.D."/>
            <person name="Kalyuzhnaya M.G."/>
            <person name="Klotz M.G."/>
            <person name="Jetten M.S."/>
            <person name="Op den Camp H.J."/>
            <person name="Vuilleumier S."/>
            <person name="Bringel F."/>
            <person name="Dispirito A.A."/>
            <person name="Murrell J.C."/>
            <person name="Bruce D."/>
            <person name="Cheng J.F."/>
            <person name="Copeland A."/>
            <person name="Goodwin L."/>
            <person name="Hauser L."/>
            <person name="Lajus A."/>
            <person name="Land M.L."/>
            <person name="Lapidus A."/>
            <person name="Lucas S."/>
            <person name="Medigue C."/>
            <person name="Pitluck S."/>
            <person name="Woyke T."/>
            <person name="Zeytun A."/>
            <person name="Stein L.Y."/>
        </authorList>
    </citation>
    <scope>NUCLEOTIDE SEQUENCE [LARGE SCALE GENOMIC DNA]</scope>
    <source>
        <strain evidence="8 9">BG8</strain>
    </source>
</reference>
<keyword evidence="4 6" id="KW-1133">Transmembrane helix</keyword>
<dbReference type="InterPro" id="IPR036259">
    <property type="entry name" value="MFS_trans_sf"/>
</dbReference>
<dbReference type="eggNOG" id="COG2814">
    <property type="taxonomic scope" value="Bacteria"/>
</dbReference>
<dbReference type="GO" id="GO:0022857">
    <property type="term" value="F:transmembrane transporter activity"/>
    <property type="evidence" value="ECO:0007669"/>
    <property type="project" value="InterPro"/>
</dbReference>
<feature type="transmembrane region" description="Helical" evidence="6">
    <location>
        <begin position="307"/>
        <end position="329"/>
    </location>
</feature>
<dbReference type="InterPro" id="IPR020846">
    <property type="entry name" value="MFS_dom"/>
</dbReference>
<evidence type="ECO:0000313" key="9">
    <source>
        <dbReference type="Proteomes" id="UP000005090"/>
    </source>
</evidence>
<feature type="transmembrane region" description="Helical" evidence="6">
    <location>
        <begin position="12"/>
        <end position="33"/>
    </location>
</feature>
<dbReference type="PANTHER" id="PTHR42718:SF9">
    <property type="entry name" value="MAJOR FACILITATOR SUPERFAMILY MULTIDRUG TRANSPORTER MFSC"/>
    <property type="match status" value="1"/>
</dbReference>
<proteinExistence type="predicted"/>
<dbReference type="PANTHER" id="PTHR42718">
    <property type="entry name" value="MAJOR FACILITATOR SUPERFAMILY MULTIDRUG TRANSPORTER MFSC"/>
    <property type="match status" value="1"/>
</dbReference>
<keyword evidence="5 6" id="KW-0472">Membrane</keyword>
<dbReference type="EMBL" id="CM001475">
    <property type="protein sequence ID" value="EIC31260.1"/>
    <property type="molecule type" value="Genomic_DNA"/>
</dbReference>
<dbReference type="RefSeq" id="WP_005374512.1">
    <property type="nucleotide sequence ID" value="NZ_CM001475.1"/>
</dbReference>